<organism evidence="5 6">
    <name type="scientific">Eufriesea mexicana</name>
    <dbReference type="NCBI Taxonomy" id="516756"/>
    <lineage>
        <taxon>Eukaryota</taxon>
        <taxon>Metazoa</taxon>
        <taxon>Ecdysozoa</taxon>
        <taxon>Arthropoda</taxon>
        <taxon>Hexapoda</taxon>
        <taxon>Insecta</taxon>
        <taxon>Pterygota</taxon>
        <taxon>Neoptera</taxon>
        <taxon>Endopterygota</taxon>
        <taxon>Hymenoptera</taxon>
        <taxon>Apocrita</taxon>
        <taxon>Aculeata</taxon>
        <taxon>Apoidea</taxon>
        <taxon>Anthophila</taxon>
        <taxon>Apidae</taxon>
        <taxon>Eufriesea</taxon>
    </lineage>
</organism>
<evidence type="ECO:0000313" key="6">
    <source>
        <dbReference type="Proteomes" id="UP000250275"/>
    </source>
</evidence>
<keyword evidence="2" id="KW-0520">NAD</keyword>
<dbReference type="OrthoDB" id="424302at2759"/>
<reference evidence="5 6" key="1">
    <citation type="submission" date="2015-07" db="EMBL/GenBank/DDBJ databases">
        <title>The genome of Eufriesea mexicana.</title>
        <authorList>
            <person name="Pan H."/>
            <person name="Kapheim K."/>
        </authorList>
    </citation>
    <scope>NUCLEOTIDE SEQUENCE [LARGE SCALE GENOMIC DNA]</scope>
    <source>
        <strain evidence="5">0111107269</strain>
        <tissue evidence="5">Whole body</tissue>
    </source>
</reference>
<feature type="binding site" evidence="3">
    <location>
        <position position="191"/>
    </location>
    <ligand>
        <name>Zn(2+)</name>
        <dbReference type="ChEBI" id="CHEBI:29105"/>
    </ligand>
</feature>
<dbReference type="PANTHER" id="PTHR11085">
    <property type="entry name" value="NAD-DEPENDENT PROTEIN DEACYLASE SIRTUIN-5, MITOCHONDRIAL-RELATED"/>
    <property type="match status" value="1"/>
</dbReference>
<evidence type="ECO:0000256" key="1">
    <source>
        <dbReference type="ARBA" id="ARBA00022679"/>
    </source>
</evidence>
<keyword evidence="6" id="KW-1185">Reference proteome</keyword>
<accession>A0A310SR36</accession>
<feature type="domain" description="Deacetylase sirtuin-type" evidence="4">
    <location>
        <begin position="5"/>
        <end position="286"/>
    </location>
</feature>
<dbReference type="Gene3D" id="3.40.50.1220">
    <property type="entry name" value="TPP-binding domain"/>
    <property type="match status" value="1"/>
</dbReference>
<dbReference type="SUPFAM" id="SSF52467">
    <property type="entry name" value="DHS-like NAD/FAD-binding domain"/>
    <property type="match status" value="1"/>
</dbReference>
<feature type="non-terminal residue" evidence="5">
    <location>
        <position position="286"/>
    </location>
</feature>
<dbReference type="InterPro" id="IPR050134">
    <property type="entry name" value="NAD-dep_sirtuin_deacylases"/>
</dbReference>
<dbReference type="Proteomes" id="UP000250275">
    <property type="component" value="Unassembled WGS sequence"/>
</dbReference>
<dbReference type="Pfam" id="PF02146">
    <property type="entry name" value="SIR2"/>
    <property type="match status" value="1"/>
</dbReference>
<protein>
    <submittedName>
        <fullName evidence="5">NAD-dependent protein deacetylase Sirt4</fullName>
    </submittedName>
</protein>
<dbReference type="GO" id="GO:0070403">
    <property type="term" value="F:NAD+ binding"/>
    <property type="evidence" value="ECO:0007669"/>
    <property type="project" value="InterPro"/>
</dbReference>
<dbReference type="GO" id="GO:0017136">
    <property type="term" value="F:histone deacetylase activity, NAD-dependent"/>
    <property type="evidence" value="ECO:0007669"/>
    <property type="project" value="TreeGrafter"/>
</dbReference>
<dbReference type="GO" id="GO:0046872">
    <property type="term" value="F:metal ion binding"/>
    <property type="evidence" value="ECO:0007669"/>
    <property type="project" value="UniProtKB-KW"/>
</dbReference>
<dbReference type="PANTHER" id="PTHR11085:SF10">
    <property type="entry name" value="NAD-DEPENDENT PROTEIN DEACYLASE SIRTUIN-5, MITOCHONDRIAL-RELATED"/>
    <property type="match status" value="1"/>
</dbReference>
<feature type="binding site" evidence="3">
    <location>
        <position position="143"/>
    </location>
    <ligand>
        <name>Zn(2+)</name>
        <dbReference type="ChEBI" id="CHEBI:29105"/>
    </ligand>
</feature>
<dbReference type="PROSITE" id="PS50305">
    <property type="entry name" value="SIRTUIN"/>
    <property type="match status" value="1"/>
</dbReference>
<sequence>FRFVPKCEPVKDSDLLELKDFINNHSNICILTGAGISTESGIPDYRSQGVGIYARSNRKPVLYKDFCNKDDIRKRYWARNYVGWPRFSSIKPNNTHEIIKKLEDANKVRCIITQNVDNLHTKAGSKRVIELHGTAFKVMCLNCNERICRYYLQEILNKNNPNITATSQMIRPDGDVDLLEEQIEGFKVPSCENCGGILKPDIIFFGDNVPRQVVESVKYNVEYSDSLLILGTTLSTFSGYRIALQANNINIPIAILNIGKTRADDLANIKVEGQCGDVLSRIYSMI</sequence>
<feature type="active site" description="Proton acceptor" evidence="3">
    <location>
        <position position="132"/>
    </location>
</feature>
<evidence type="ECO:0000259" key="4">
    <source>
        <dbReference type="PROSITE" id="PS50305"/>
    </source>
</evidence>
<dbReference type="Gene3D" id="3.30.1600.10">
    <property type="entry name" value="SIR2/SIRT2 'Small Domain"/>
    <property type="match status" value="1"/>
</dbReference>
<keyword evidence="3" id="KW-0479">Metal-binding</keyword>
<evidence type="ECO:0000313" key="5">
    <source>
        <dbReference type="EMBL" id="OAD58981.1"/>
    </source>
</evidence>
<dbReference type="InterPro" id="IPR026591">
    <property type="entry name" value="Sirtuin_cat_small_dom_sf"/>
</dbReference>
<evidence type="ECO:0000256" key="2">
    <source>
        <dbReference type="ARBA" id="ARBA00023027"/>
    </source>
</evidence>
<gene>
    <name evidence="5" type="ORF">WN48_09941</name>
</gene>
<proteinExistence type="predicted"/>
<feature type="non-terminal residue" evidence="5">
    <location>
        <position position="1"/>
    </location>
</feature>
<dbReference type="NCBIfam" id="NF003738">
    <property type="entry name" value="PRK05333.1"/>
    <property type="match status" value="1"/>
</dbReference>
<dbReference type="InterPro" id="IPR026590">
    <property type="entry name" value="Ssirtuin_cat_dom"/>
</dbReference>
<dbReference type="EMBL" id="KQ760801">
    <property type="protein sequence ID" value="OAD58981.1"/>
    <property type="molecule type" value="Genomic_DNA"/>
</dbReference>
<keyword evidence="3" id="KW-0862">Zinc</keyword>
<keyword evidence="1" id="KW-0808">Transferase</keyword>
<dbReference type="InterPro" id="IPR029035">
    <property type="entry name" value="DHS-like_NAD/FAD-binding_dom"/>
</dbReference>
<dbReference type="InterPro" id="IPR003000">
    <property type="entry name" value="Sirtuin"/>
</dbReference>
<feature type="binding site" evidence="3">
    <location>
        <position position="194"/>
    </location>
    <ligand>
        <name>Zn(2+)</name>
        <dbReference type="ChEBI" id="CHEBI:29105"/>
    </ligand>
</feature>
<name>A0A310SR36_9HYME</name>
<evidence type="ECO:0000256" key="3">
    <source>
        <dbReference type="PROSITE-ProRule" id="PRU00236"/>
    </source>
</evidence>
<dbReference type="GO" id="GO:0005759">
    <property type="term" value="C:mitochondrial matrix"/>
    <property type="evidence" value="ECO:0007669"/>
    <property type="project" value="TreeGrafter"/>
</dbReference>
<dbReference type="AlphaFoldDB" id="A0A310SR36"/>
<feature type="binding site" evidence="3">
    <location>
        <position position="140"/>
    </location>
    <ligand>
        <name>Zn(2+)</name>
        <dbReference type="ChEBI" id="CHEBI:29105"/>
    </ligand>
</feature>